<dbReference type="Proteomes" id="UP001295423">
    <property type="component" value="Unassembled WGS sequence"/>
</dbReference>
<evidence type="ECO:0000313" key="8">
    <source>
        <dbReference type="Proteomes" id="UP001295423"/>
    </source>
</evidence>
<dbReference type="Pfam" id="PF04434">
    <property type="entry name" value="SWIM"/>
    <property type="match status" value="1"/>
</dbReference>
<dbReference type="AlphaFoldDB" id="A0AAD2GAU6"/>
<organism evidence="7 8">
    <name type="scientific">Cylindrotheca closterium</name>
    <dbReference type="NCBI Taxonomy" id="2856"/>
    <lineage>
        <taxon>Eukaryota</taxon>
        <taxon>Sar</taxon>
        <taxon>Stramenopiles</taxon>
        <taxon>Ochrophyta</taxon>
        <taxon>Bacillariophyta</taxon>
        <taxon>Bacillariophyceae</taxon>
        <taxon>Bacillariophycidae</taxon>
        <taxon>Bacillariales</taxon>
        <taxon>Bacillariaceae</taxon>
        <taxon>Cylindrotheca</taxon>
    </lineage>
</organism>
<feature type="compositionally biased region" description="Acidic residues" evidence="5">
    <location>
        <begin position="966"/>
        <end position="976"/>
    </location>
</feature>
<evidence type="ECO:0000256" key="3">
    <source>
        <dbReference type="ARBA" id="ARBA00022833"/>
    </source>
</evidence>
<dbReference type="InterPro" id="IPR006564">
    <property type="entry name" value="Znf_PMZ"/>
</dbReference>
<dbReference type="SMART" id="SM00575">
    <property type="entry name" value="ZnF_PMZ"/>
    <property type="match status" value="1"/>
</dbReference>
<dbReference type="PROSITE" id="PS50966">
    <property type="entry name" value="ZF_SWIM"/>
    <property type="match status" value="1"/>
</dbReference>
<feature type="compositionally biased region" description="Polar residues" evidence="5">
    <location>
        <begin position="951"/>
        <end position="965"/>
    </location>
</feature>
<protein>
    <recommendedName>
        <fullName evidence="6">SWIM-type domain-containing protein</fullName>
    </recommendedName>
</protein>
<dbReference type="GO" id="GO:0008270">
    <property type="term" value="F:zinc ion binding"/>
    <property type="evidence" value="ECO:0007669"/>
    <property type="project" value="UniProtKB-KW"/>
</dbReference>
<feature type="region of interest" description="Disordered" evidence="5">
    <location>
        <begin position="138"/>
        <end position="158"/>
    </location>
</feature>
<keyword evidence="2 4" id="KW-0863">Zinc-finger</keyword>
<evidence type="ECO:0000313" key="7">
    <source>
        <dbReference type="EMBL" id="CAJ1968006.1"/>
    </source>
</evidence>
<keyword evidence="3" id="KW-0862">Zinc</keyword>
<keyword evidence="1" id="KW-0479">Metal-binding</keyword>
<evidence type="ECO:0000256" key="2">
    <source>
        <dbReference type="ARBA" id="ARBA00022771"/>
    </source>
</evidence>
<feature type="domain" description="SWIM-type" evidence="6">
    <location>
        <begin position="799"/>
        <end position="838"/>
    </location>
</feature>
<accession>A0AAD2GAU6</accession>
<dbReference type="InterPro" id="IPR007527">
    <property type="entry name" value="Znf_SWIM"/>
</dbReference>
<reference evidence="7" key="1">
    <citation type="submission" date="2023-08" db="EMBL/GenBank/DDBJ databases">
        <authorList>
            <person name="Audoor S."/>
            <person name="Bilcke G."/>
        </authorList>
    </citation>
    <scope>NUCLEOTIDE SEQUENCE</scope>
</reference>
<keyword evidence="8" id="KW-1185">Reference proteome</keyword>
<sequence length="1089" mass="123182">MSLENASDLTQEELEEGLQIKVAEARTWCAKLPFDGLVDYDGESADLFSFVTNAIETRAAKFDPKQWPPTKKGLKDLLHHLKVIGLKHGSEFIYDVSKGWLACYRSKPYHGTKLQDSEQYNEKGVLLQYRHKSYHHDRLRNRPDGLTRPRATHTSKDTTGDKLCSCRLRLRIHKSKKASEPSYIYVSCTGSTVHRYHAKPAAELPIKAHNLTKVARQAVIAQQKAAVSGTQSRKMLLELKHGYVSRSAHRSVVVTSPEYIEAKAANEANSSAADFIQWLRTQAGNPEVNLHYTVLSYELTPTNEDMVQSTIRNQKGRRSKTNPPPNTKAVMRNLTYMNTVPCQESGNKSVDCGITSIPACPRIPQQEDVHSIVHAKNVANLSVDKLAEGNSMVSRDRNRSLFLSAQQYKQRAKVLSQFSQSRTNKIAAAASGNTNFDLEKRRPAVIPIVSPPLMGRGGLAARRTVIQAAAAPMIRQQFCHFTSTLTVDDQLTRTEFIHERLEAIEAKAIKAASLKLGSGRTIAVADSSNVELLNSNEYNAVDQTIFRYVKNAIRGRCGHHLIEKTFLKHGPKDSEVKNPSNGQAILLEVRRWVRSWIDGTSCRSKKEFELSKALLLQELQTNQVLRRFVGDKAAEKCVRWILNHILTLDDQQFAFHCKQKVRCLHEYTTNATEGMNYAAKHSAMAAQPQNNMKTSASNMSAHMDIQNRDREYTQMRLSNSTPLYVSAECTVHNTECIQKLVPIATSVIIEQMDEALDKYTIVQLSTKAFFLIRAGPPSTLVRCPPGVKGRPKFRTAHKLDVKACTNDTSRVVLTCSCGFGHQYGIPCRHLIALEHHYDINDFACRWRSDYAYYAFKQGYEEITHNFGELQKKEHFGIVVKTQSLLKSITSPDQTTMYPRIFAKASCCKSTIEDLMDIYLSPIPHCWNYTLNEYPDTGTFSESPSQTNAYHTVETCSPSDYGNSDFAQDEESDDEEGDRTTTLAFNMNQLCSQQPKEQCQKKRAYNFQKFKDIDRNCMSRDDVNFVTSKLEAIDRELFERKALAMKKSQKRAFVGATGRDMVSFALNTETCKKSTQDTYHRKRIKRKGRR</sequence>
<evidence type="ECO:0000256" key="1">
    <source>
        <dbReference type="ARBA" id="ARBA00022723"/>
    </source>
</evidence>
<evidence type="ECO:0000259" key="6">
    <source>
        <dbReference type="PROSITE" id="PS50966"/>
    </source>
</evidence>
<name>A0AAD2GAU6_9STRA</name>
<gene>
    <name evidence="7" type="ORF">CYCCA115_LOCUS23040</name>
</gene>
<feature type="region of interest" description="Disordered" evidence="5">
    <location>
        <begin position="951"/>
        <end position="977"/>
    </location>
</feature>
<dbReference type="EMBL" id="CAKOGP040002358">
    <property type="protein sequence ID" value="CAJ1968006.1"/>
    <property type="molecule type" value="Genomic_DNA"/>
</dbReference>
<proteinExistence type="predicted"/>
<evidence type="ECO:0000256" key="4">
    <source>
        <dbReference type="PROSITE-ProRule" id="PRU00325"/>
    </source>
</evidence>
<evidence type="ECO:0000256" key="5">
    <source>
        <dbReference type="SAM" id="MobiDB-lite"/>
    </source>
</evidence>
<comment type="caution">
    <text evidence="7">The sequence shown here is derived from an EMBL/GenBank/DDBJ whole genome shotgun (WGS) entry which is preliminary data.</text>
</comment>